<dbReference type="Proteomes" id="UP000789342">
    <property type="component" value="Unassembled WGS sequence"/>
</dbReference>
<protein>
    <submittedName>
        <fullName evidence="4">10209_t:CDS:1</fullName>
    </submittedName>
</protein>
<dbReference type="GO" id="GO:0031028">
    <property type="term" value="P:septation initiation signaling"/>
    <property type="evidence" value="ECO:0007669"/>
    <property type="project" value="TreeGrafter"/>
</dbReference>
<dbReference type="Pfam" id="PF13855">
    <property type="entry name" value="LRR_8"/>
    <property type="match status" value="1"/>
</dbReference>
<name>A0A9N9F0L5_9GLOM</name>
<dbReference type="PANTHER" id="PTHR47566">
    <property type="match status" value="1"/>
</dbReference>
<organism evidence="4 5">
    <name type="scientific">Acaulospora morrowiae</name>
    <dbReference type="NCBI Taxonomy" id="94023"/>
    <lineage>
        <taxon>Eukaryota</taxon>
        <taxon>Fungi</taxon>
        <taxon>Fungi incertae sedis</taxon>
        <taxon>Mucoromycota</taxon>
        <taxon>Glomeromycotina</taxon>
        <taxon>Glomeromycetes</taxon>
        <taxon>Diversisporales</taxon>
        <taxon>Acaulosporaceae</taxon>
        <taxon>Acaulospora</taxon>
    </lineage>
</organism>
<dbReference type="GO" id="GO:0035591">
    <property type="term" value="F:signaling adaptor activity"/>
    <property type="evidence" value="ECO:0007669"/>
    <property type="project" value="TreeGrafter"/>
</dbReference>
<dbReference type="EMBL" id="CAJVPV010001562">
    <property type="protein sequence ID" value="CAG8501237.1"/>
    <property type="molecule type" value="Genomic_DNA"/>
</dbReference>
<dbReference type="PROSITE" id="PS51450">
    <property type="entry name" value="LRR"/>
    <property type="match status" value="2"/>
</dbReference>
<dbReference type="SUPFAM" id="SSF52058">
    <property type="entry name" value="L domain-like"/>
    <property type="match status" value="1"/>
</dbReference>
<evidence type="ECO:0000313" key="5">
    <source>
        <dbReference type="Proteomes" id="UP000789342"/>
    </source>
</evidence>
<evidence type="ECO:0000313" key="4">
    <source>
        <dbReference type="EMBL" id="CAG8501237.1"/>
    </source>
</evidence>
<evidence type="ECO:0000256" key="1">
    <source>
        <dbReference type="ARBA" id="ARBA00022614"/>
    </source>
</evidence>
<dbReference type="GO" id="GO:1902412">
    <property type="term" value="P:regulation of mitotic cytokinesis"/>
    <property type="evidence" value="ECO:0007669"/>
    <property type="project" value="TreeGrafter"/>
</dbReference>
<dbReference type="Gene3D" id="3.80.10.10">
    <property type="entry name" value="Ribonuclease Inhibitor"/>
    <property type="match status" value="2"/>
</dbReference>
<dbReference type="GO" id="GO:0061499">
    <property type="term" value="C:outer plaque of mitotic spindle pole body"/>
    <property type="evidence" value="ECO:0007669"/>
    <property type="project" value="TreeGrafter"/>
</dbReference>
<dbReference type="PANTHER" id="PTHR47566:SF1">
    <property type="entry name" value="PROTEIN NUD1"/>
    <property type="match status" value="1"/>
</dbReference>
<feature type="region of interest" description="Disordered" evidence="3">
    <location>
        <begin position="1"/>
        <end position="22"/>
    </location>
</feature>
<accession>A0A9N9F0L5</accession>
<dbReference type="InterPro" id="IPR052574">
    <property type="entry name" value="CDIRP"/>
</dbReference>
<dbReference type="InterPro" id="IPR001611">
    <property type="entry name" value="Leu-rich_rpt"/>
</dbReference>
<dbReference type="InterPro" id="IPR025875">
    <property type="entry name" value="Leu-rich_rpt_4"/>
</dbReference>
<proteinExistence type="predicted"/>
<keyword evidence="5" id="KW-1185">Reference proteome</keyword>
<sequence>MQAISKFLNFRRESPESSNQDRLTIEDTSLNPIVFRTVEEGDIQKDAIEESTLLSETSDRAPKDLHRHAATVITIDRTIRNGNTEKVVLNIQNVQLPITILIEEGKLHFYPLKDVAFFKSTYKRYFIVDTDNMTSTNNIFYNKEARYEAERDNSVEELEDISNPIASRGFYGLDEIMIRRQQVTIKTFVDKMVQVGNGHISSRDFACQTSSDASPVITISDYDKEMSLDEYLRNSADESYHSEKSTDDESDNYDLCNEICTESSSNSNRKENSIIIPTEKKGKDKDLASENVFFGSDANEGMNQDHIVGLITPGKDEISFAKTAVTSTTDRIAENFWKRIVNEEKENKGGEKRITLGHSQEINQILNQSVPENIGDESLPSVGLLCSSKENRHVSCISEDPKKLCTITHESEKLDKNSALSSNALVVEKINTSSCAIDNLQESTRLKEKKKVTISPDMTDSEDLYFHSTHIVNEMKNLTIDAESENVPSDEYSFRMTHDTLVELLTDVEPDKNHWKLMRKVDLSSRNLESLNHLDHLMPKLKELDANFNLLRYLTGLPSTITTLQIRSNRLTSLTGFAHLPNLEYLDISQNRIESLIDLYRLEHLREVCADDNLITSCSAFLRISGLVKLSLRGNKIKSVDFGSCEMHRLEFLDLSANRLEAIENVESLDALKALYLNCNALTSFGVKKPMPQLNSLHITYNKLSVLDVGSFPNLRLLWVDGNRLKTIKRPETLAFLETFSARDQNGNPIKTLESIIDFYKLEYLELSGTSIKELPRRLSQACPSVIVLILGYNEIQDFSPIRKMKQLRRLFLEGNQISDYVTFSEVLKSLPKLKYIDLRDNPFSLKFYPPIEPYSTNIHMNTYTMHQGGEEICWARLDKEYQQKLEDQWYVKRNFYRYDVFRRCPHIEWLDGAYVEPREKECVINTLQMETVTKALRGNSFV</sequence>
<dbReference type="SUPFAM" id="SSF52075">
    <property type="entry name" value="Outer arm dynein light chain 1"/>
    <property type="match status" value="1"/>
</dbReference>
<dbReference type="SMART" id="SM00365">
    <property type="entry name" value="LRR_SD22"/>
    <property type="match status" value="5"/>
</dbReference>
<dbReference type="SMART" id="SM00364">
    <property type="entry name" value="LRR_BAC"/>
    <property type="match status" value="3"/>
</dbReference>
<dbReference type="AlphaFoldDB" id="A0A9N9F0L5"/>
<evidence type="ECO:0000256" key="2">
    <source>
        <dbReference type="ARBA" id="ARBA00022737"/>
    </source>
</evidence>
<gene>
    <name evidence="4" type="ORF">AMORRO_LOCUS3262</name>
</gene>
<reference evidence="4" key="1">
    <citation type="submission" date="2021-06" db="EMBL/GenBank/DDBJ databases">
        <authorList>
            <person name="Kallberg Y."/>
            <person name="Tangrot J."/>
            <person name="Rosling A."/>
        </authorList>
    </citation>
    <scope>NUCLEOTIDE SEQUENCE</scope>
    <source>
        <strain evidence="4">CL551</strain>
    </source>
</reference>
<dbReference type="Pfam" id="PF12799">
    <property type="entry name" value="LRR_4"/>
    <property type="match status" value="1"/>
</dbReference>
<keyword evidence="2" id="KW-0677">Repeat</keyword>
<dbReference type="InterPro" id="IPR003591">
    <property type="entry name" value="Leu-rich_rpt_typical-subtyp"/>
</dbReference>
<dbReference type="InterPro" id="IPR032675">
    <property type="entry name" value="LRR_dom_sf"/>
</dbReference>
<evidence type="ECO:0000256" key="3">
    <source>
        <dbReference type="SAM" id="MobiDB-lite"/>
    </source>
</evidence>
<dbReference type="OrthoDB" id="7451790at2759"/>
<keyword evidence="1" id="KW-0433">Leucine-rich repeat</keyword>
<dbReference type="SMART" id="SM00369">
    <property type="entry name" value="LRR_TYP"/>
    <property type="match status" value="6"/>
</dbReference>
<comment type="caution">
    <text evidence="4">The sequence shown here is derived from an EMBL/GenBank/DDBJ whole genome shotgun (WGS) entry which is preliminary data.</text>
</comment>